<feature type="transmembrane region" description="Helical" evidence="7">
    <location>
        <begin position="470"/>
        <end position="489"/>
    </location>
</feature>
<dbReference type="OrthoDB" id="10262656at2759"/>
<evidence type="ECO:0000256" key="5">
    <source>
        <dbReference type="ARBA" id="ARBA00023136"/>
    </source>
</evidence>
<dbReference type="GO" id="GO:0022857">
    <property type="term" value="F:transmembrane transporter activity"/>
    <property type="evidence" value="ECO:0007669"/>
    <property type="project" value="InterPro"/>
</dbReference>
<comment type="caution">
    <text evidence="9">The sequence shown here is derived from an EMBL/GenBank/DDBJ whole genome shotgun (WGS) entry which is preliminary data.</text>
</comment>
<dbReference type="InterPro" id="IPR036259">
    <property type="entry name" value="MFS_trans_sf"/>
</dbReference>
<reference evidence="9 10" key="1">
    <citation type="submission" date="2015-03" db="EMBL/GenBank/DDBJ databases">
        <title>RNA-seq based gene annotation and comparative genomics of four Zymoseptoria species reveal species-specific pathogenicity related genes and transposable element activity.</title>
        <authorList>
            <person name="Grandaubert J."/>
            <person name="Bhattacharyya A."/>
            <person name="Stukenbrock E.H."/>
        </authorList>
    </citation>
    <scope>NUCLEOTIDE SEQUENCE [LARGE SCALE GENOMIC DNA]</scope>
    <source>
        <strain evidence="9 10">Zb18110</strain>
    </source>
</reference>
<evidence type="ECO:0000256" key="2">
    <source>
        <dbReference type="ARBA" id="ARBA00022448"/>
    </source>
</evidence>
<evidence type="ECO:0000313" key="10">
    <source>
        <dbReference type="Proteomes" id="UP000033647"/>
    </source>
</evidence>
<keyword evidence="5 7" id="KW-0472">Membrane</keyword>
<feature type="transmembrane region" description="Helical" evidence="7">
    <location>
        <begin position="165"/>
        <end position="184"/>
    </location>
</feature>
<dbReference type="PANTHER" id="PTHR23504">
    <property type="entry name" value="MAJOR FACILITATOR SUPERFAMILY DOMAIN-CONTAINING PROTEIN 10"/>
    <property type="match status" value="1"/>
</dbReference>
<dbReference type="InterPro" id="IPR011701">
    <property type="entry name" value="MFS"/>
</dbReference>
<dbReference type="GO" id="GO:0016020">
    <property type="term" value="C:membrane"/>
    <property type="evidence" value="ECO:0007669"/>
    <property type="project" value="UniProtKB-SubCell"/>
</dbReference>
<dbReference type="EMBL" id="LAFY01000370">
    <property type="protein sequence ID" value="KJX99010.1"/>
    <property type="molecule type" value="Genomic_DNA"/>
</dbReference>
<dbReference type="PROSITE" id="PS50850">
    <property type="entry name" value="MFS"/>
    <property type="match status" value="1"/>
</dbReference>
<gene>
    <name evidence="9" type="ORF">TI39_contig378g00021</name>
</gene>
<comment type="subcellular location">
    <subcellularLocation>
        <location evidence="1">Membrane</location>
        <topology evidence="1">Multi-pass membrane protein</topology>
    </subcellularLocation>
</comment>
<dbReference type="Gene3D" id="1.20.1250.20">
    <property type="entry name" value="MFS general substrate transporter like domains"/>
    <property type="match status" value="1"/>
</dbReference>
<dbReference type="Pfam" id="PF07690">
    <property type="entry name" value="MFS_1"/>
    <property type="match status" value="1"/>
</dbReference>
<protein>
    <submittedName>
        <fullName evidence="9">MFS transporter like protein</fullName>
    </submittedName>
</protein>
<keyword evidence="3 7" id="KW-0812">Transmembrane</keyword>
<feature type="compositionally biased region" description="Basic and acidic residues" evidence="6">
    <location>
        <begin position="1"/>
        <end position="12"/>
    </location>
</feature>
<dbReference type="AlphaFoldDB" id="A0A0F4GS50"/>
<dbReference type="SUPFAM" id="SSF103473">
    <property type="entry name" value="MFS general substrate transporter"/>
    <property type="match status" value="1"/>
</dbReference>
<evidence type="ECO:0000313" key="9">
    <source>
        <dbReference type="EMBL" id="KJX99010.1"/>
    </source>
</evidence>
<feature type="domain" description="Major facilitator superfamily (MFS) profile" evidence="8">
    <location>
        <begin position="119"/>
        <end position="634"/>
    </location>
</feature>
<accession>A0A0F4GS50</accession>
<dbReference type="CDD" id="cd17330">
    <property type="entry name" value="MFS_SLC46_TetA_like"/>
    <property type="match status" value="1"/>
</dbReference>
<evidence type="ECO:0000256" key="7">
    <source>
        <dbReference type="SAM" id="Phobius"/>
    </source>
</evidence>
<proteinExistence type="predicted"/>
<feature type="transmembrane region" description="Helical" evidence="7">
    <location>
        <begin position="254"/>
        <end position="278"/>
    </location>
</feature>
<feature type="transmembrane region" description="Helical" evidence="7">
    <location>
        <begin position="196"/>
        <end position="216"/>
    </location>
</feature>
<organism evidence="9 10">
    <name type="scientific">Zymoseptoria brevis</name>
    <dbReference type="NCBI Taxonomy" id="1047168"/>
    <lineage>
        <taxon>Eukaryota</taxon>
        <taxon>Fungi</taxon>
        <taxon>Dikarya</taxon>
        <taxon>Ascomycota</taxon>
        <taxon>Pezizomycotina</taxon>
        <taxon>Dothideomycetes</taxon>
        <taxon>Dothideomycetidae</taxon>
        <taxon>Mycosphaerellales</taxon>
        <taxon>Mycosphaerellaceae</taxon>
        <taxon>Zymoseptoria</taxon>
    </lineage>
</organism>
<dbReference type="PANTHER" id="PTHR23504:SF6">
    <property type="entry name" value="MULTIDRUG TRANSPORTER, PUTATIVE (AFU_ORTHOLOGUE AFUA_4G08740)-RELATED"/>
    <property type="match status" value="1"/>
</dbReference>
<feature type="transmembrane region" description="Helical" evidence="7">
    <location>
        <begin position="607"/>
        <end position="629"/>
    </location>
</feature>
<evidence type="ECO:0000256" key="4">
    <source>
        <dbReference type="ARBA" id="ARBA00022989"/>
    </source>
</evidence>
<feature type="compositionally biased region" description="Polar residues" evidence="6">
    <location>
        <begin position="25"/>
        <end position="36"/>
    </location>
</feature>
<name>A0A0F4GS50_9PEZI</name>
<keyword evidence="10" id="KW-1185">Reference proteome</keyword>
<dbReference type="InterPro" id="IPR020846">
    <property type="entry name" value="MFS_dom"/>
</dbReference>
<sequence>MSTDRNHGRERPASPVKIDGDTPDSAATTLRPSSEINEAHYADFELERLEQRVRFRRKSIDSEHTLPSDDEYTPGDRQRLLAHDPLTQTSNLITEDGEPPAASSAAQKVSWSSLPQKSQLLILTLSRLSEPLTQTSLQAYMFYQLKSFTLPDGSTPSDSTVASQAGMLAAAFTGAQFCTAILWGRLADWEGLGRKRVILIGLLGTAVGSLGFGFSGNFWTAMAWRALGGILNGNVGVMRTMISEIVREKKFQSRAFLLMPMTFNIGVIIGPLLGGLLADPVGSYPGLFGPGGKFGGKDGVWLFVRFPYALPNLINATFLLGSALCVLFGLEETLESIRYKPDYPLRFSRWLIRIIFRRKPRQTYTAIAEQDFAPTDNELNAPSSPTPLKPRQKLPFRRIWTSNLLLTLLSHGILAGHVGTFSNLLFVFLSTPRYNPSESPTKNTLPLPPNYRPHAPFTFTGGLALPPPSIGAALSIIGVIGISLQLLLYPTMSFRLGTTRSYRYSLMLFPISCTLVPYLATVPSSNAPPARASGVLVWMAIAVVLAIQVMARTFALPSTAILVNNASPHPSVLGTVHGIGQSVSSLARTLGPVAAGWLYGVGLRKGVVGLAWWVMAGVAVLGAVAGRWVKEGDGHEILLEGEDIEGKG</sequence>
<feature type="region of interest" description="Disordered" evidence="6">
    <location>
        <begin position="90"/>
        <end position="109"/>
    </location>
</feature>
<feature type="transmembrane region" description="Helical" evidence="7">
    <location>
        <begin position="404"/>
        <end position="429"/>
    </location>
</feature>
<feature type="transmembrane region" description="Helical" evidence="7">
    <location>
        <begin position="501"/>
        <end position="520"/>
    </location>
</feature>
<evidence type="ECO:0000256" key="6">
    <source>
        <dbReference type="SAM" id="MobiDB-lite"/>
    </source>
</evidence>
<evidence type="ECO:0000256" key="3">
    <source>
        <dbReference type="ARBA" id="ARBA00022692"/>
    </source>
</evidence>
<feature type="region of interest" description="Disordered" evidence="6">
    <location>
        <begin position="1"/>
        <end position="36"/>
    </location>
</feature>
<evidence type="ECO:0000256" key="1">
    <source>
        <dbReference type="ARBA" id="ARBA00004141"/>
    </source>
</evidence>
<evidence type="ECO:0000259" key="8">
    <source>
        <dbReference type="PROSITE" id="PS50850"/>
    </source>
</evidence>
<keyword evidence="4 7" id="KW-1133">Transmembrane helix</keyword>
<feature type="transmembrane region" description="Helical" evidence="7">
    <location>
        <begin position="532"/>
        <end position="551"/>
    </location>
</feature>
<keyword evidence="2" id="KW-0813">Transport</keyword>
<dbReference type="Proteomes" id="UP000033647">
    <property type="component" value="Unassembled WGS sequence"/>
</dbReference>
<feature type="transmembrane region" description="Helical" evidence="7">
    <location>
        <begin position="308"/>
        <end position="330"/>
    </location>
</feature>